<reference evidence="2 3" key="1">
    <citation type="submission" date="2019-06" db="EMBL/GenBank/DDBJ databases">
        <title>Draft genomes of female and male turbot (Scophthalmus maximus).</title>
        <authorList>
            <person name="Xu H."/>
            <person name="Xu X.-W."/>
            <person name="Shao C."/>
            <person name="Chen S."/>
        </authorList>
    </citation>
    <scope>NUCLEOTIDE SEQUENCE [LARGE SCALE GENOMIC DNA]</scope>
    <source>
        <strain evidence="2">Ysfricsl-2016a</strain>
        <tissue evidence="2">Blood</tissue>
    </source>
</reference>
<protein>
    <submittedName>
        <fullName evidence="2">Uncharacterized protein</fullName>
    </submittedName>
</protein>
<name>A0A6A4RRN3_SCOMX</name>
<gene>
    <name evidence="2" type="ORF">F2P81_024948</name>
</gene>
<feature type="region of interest" description="Disordered" evidence="1">
    <location>
        <begin position="1"/>
        <end position="47"/>
    </location>
</feature>
<evidence type="ECO:0000313" key="3">
    <source>
        <dbReference type="Proteomes" id="UP000438429"/>
    </source>
</evidence>
<proteinExistence type="predicted"/>
<feature type="compositionally biased region" description="Acidic residues" evidence="1">
    <location>
        <begin position="31"/>
        <end position="44"/>
    </location>
</feature>
<evidence type="ECO:0000256" key="1">
    <source>
        <dbReference type="SAM" id="MobiDB-lite"/>
    </source>
</evidence>
<organism evidence="2 3">
    <name type="scientific">Scophthalmus maximus</name>
    <name type="common">Turbot</name>
    <name type="synonym">Psetta maxima</name>
    <dbReference type="NCBI Taxonomy" id="52904"/>
    <lineage>
        <taxon>Eukaryota</taxon>
        <taxon>Metazoa</taxon>
        <taxon>Chordata</taxon>
        <taxon>Craniata</taxon>
        <taxon>Vertebrata</taxon>
        <taxon>Euteleostomi</taxon>
        <taxon>Actinopterygii</taxon>
        <taxon>Neopterygii</taxon>
        <taxon>Teleostei</taxon>
        <taxon>Neoteleostei</taxon>
        <taxon>Acanthomorphata</taxon>
        <taxon>Carangaria</taxon>
        <taxon>Pleuronectiformes</taxon>
        <taxon>Pleuronectoidei</taxon>
        <taxon>Scophthalmidae</taxon>
        <taxon>Scophthalmus</taxon>
    </lineage>
</organism>
<dbReference type="AlphaFoldDB" id="A0A6A4RRN3"/>
<dbReference type="EMBL" id="VEVO01000023">
    <property type="protein sequence ID" value="KAF0022967.1"/>
    <property type="molecule type" value="Genomic_DNA"/>
</dbReference>
<evidence type="ECO:0000313" key="2">
    <source>
        <dbReference type="EMBL" id="KAF0022967.1"/>
    </source>
</evidence>
<accession>A0A6A4RRN3</accession>
<sequence>MTSGKKEENTVIEEESESSQSCSSLYRGGGGEEEEEEEEEEEDGQNISIFASYASEEVCVFHVTSAAEPHKRICTLPGGRMGPRPPEEP</sequence>
<dbReference type="Proteomes" id="UP000438429">
    <property type="component" value="Unassembled WGS sequence"/>
</dbReference>
<comment type="caution">
    <text evidence="2">The sequence shown here is derived from an EMBL/GenBank/DDBJ whole genome shotgun (WGS) entry which is preliminary data.</text>
</comment>